<comment type="caution">
    <text evidence="9">The sequence shown here is derived from an EMBL/GenBank/DDBJ whole genome shotgun (WGS) entry which is preliminary data.</text>
</comment>
<dbReference type="EMBL" id="NQJF01000016">
    <property type="protein sequence ID" value="OYD21311.1"/>
    <property type="molecule type" value="Genomic_DNA"/>
</dbReference>
<dbReference type="SUPFAM" id="SSF103481">
    <property type="entry name" value="Multidrug resistance efflux transporter EmrE"/>
    <property type="match status" value="2"/>
</dbReference>
<dbReference type="InterPro" id="IPR004626">
    <property type="entry name" value="RarD"/>
</dbReference>
<evidence type="ECO:0000313" key="12">
    <source>
        <dbReference type="Proteomes" id="UP000295058"/>
    </source>
</evidence>
<feature type="transmembrane region" description="Helical" evidence="8">
    <location>
        <begin position="34"/>
        <end position="51"/>
    </location>
</feature>
<feature type="transmembrane region" description="Helical" evidence="8">
    <location>
        <begin position="72"/>
        <end position="92"/>
    </location>
</feature>
<reference evidence="10 12" key="2">
    <citation type="submission" date="2019-03" db="EMBL/GenBank/DDBJ databases">
        <title>Genomic Encyclopedia of Archaeal and Bacterial Type Strains, Phase II (KMG-II): from individual species to whole genera.</title>
        <authorList>
            <person name="Goeker M."/>
        </authorList>
    </citation>
    <scope>NUCLEOTIDE SEQUENCE [LARGE SCALE GENOMIC DNA]</scope>
    <source>
        <strain evidence="10 12">DSM 15594</strain>
    </source>
</reference>
<reference evidence="9 11" key="1">
    <citation type="submission" date="2017-08" db="EMBL/GenBank/DDBJ databases">
        <title>Draft Genome Sequence of the Marine Bacterium Oceanimonas baumannii ATCC 700832.</title>
        <authorList>
            <person name="Mcclelland W.D."/>
            <person name="Brennan M.A."/>
            <person name="Trachtenberg A.M."/>
            <person name="Maclea K.S."/>
        </authorList>
    </citation>
    <scope>NUCLEOTIDE SEQUENCE [LARGE SCALE GENOMIC DNA]</scope>
    <source>
        <strain evidence="9 11">ATCC 700832</strain>
    </source>
</reference>
<dbReference type="NCBIfam" id="TIGR00688">
    <property type="entry name" value="rarD"/>
    <property type="match status" value="1"/>
</dbReference>
<evidence type="ECO:0000256" key="2">
    <source>
        <dbReference type="ARBA" id="ARBA00007362"/>
    </source>
</evidence>
<evidence type="ECO:0000256" key="7">
    <source>
        <dbReference type="ARBA" id="ARBA00023136"/>
    </source>
</evidence>
<keyword evidence="3" id="KW-0813">Transport</keyword>
<name>A0A235C9J7_9GAMM</name>
<keyword evidence="12" id="KW-1185">Reference proteome</keyword>
<dbReference type="GO" id="GO:0005886">
    <property type="term" value="C:plasma membrane"/>
    <property type="evidence" value="ECO:0007669"/>
    <property type="project" value="UniProtKB-SubCell"/>
</dbReference>
<protein>
    <submittedName>
        <fullName evidence="9 10">Protein RarD</fullName>
    </submittedName>
</protein>
<dbReference type="Proteomes" id="UP000243640">
    <property type="component" value="Unassembled WGS sequence"/>
</dbReference>
<dbReference type="Proteomes" id="UP000295058">
    <property type="component" value="Unassembled WGS sequence"/>
</dbReference>
<gene>
    <name evidence="9" type="primary">rarD</name>
    <name evidence="9" type="ORF">B6S09_16155</name>
    <name evidence="10" type="ORF">LY04_03289</name>
</gene>
<feature type="transmembrane region" description="Helical" evidence="8">
    <location>
        <begin position="150"/>
        <end position="166"/>
    </location>
</feature>
<proteinExistence type="inferred from homology"/>
<comment type="similarity">
    <text evidence="2">Belongs to the EamA transporter family.</text>
</comment>
<evidence type="ECO:0000256" key="5">
    <source>
        <dbReference type="ARBA" id="ARBA00022692"/>
    </source>
</evidence>
<keyword evidence="5 8" id="KW-0812">Transmembrane</keyword>
<accession>A0A235C9J7</accession>
<evidence type="ECO:0000313" key="11">
    <source>
        <dbReference type="Proteomes" id="UP000243640"/>
    </source>
</evidence>
<evidence type="ECO:0000256" key="1">
    <source>
        <dbReference type="ARBA" id="ARBA00004651"/>
    </source>
</evidence>
<comment type="subcellular location">
    <subcellularLocation>
        <location evidence="1">Cell membrane</location>
        <topology evidence="1">Multi-pass membrane protein</topology>
    </subcellularLocation>
</comment>
<keyword evidence="7 8" id="KW-0472">Membrane</keyword>
<dbReference type="InterPro" id="IPR037185">
    <property type="entry name" value="EmrE-like"/>
</dbReference>
<feature type="transmembrane region" description="Helical" evidence="8">
    <location>
        <begin position="127"/>
        <end position="144"/>
    </location>
</feature>
<evidence type="ECO:0000256" key="3">
    <source>
        <dbReference type="ARBA" id="ARBA00022448"/>
    </source>
</evidence>
<dbReference type="OrthoDB" id="3250831at2"/>
<evidence type="ECO:0000313" key="10">
    <source>
        <dbReference type="EMBL" id="TDW55804.1"/>
    </source>
</evidence>
<keyword evidence="6 8" id="KW-1133">Transmembrane helix</keyword>
<evidence type="ECO:0000256" key="4">
    <source>
        <dbReference type="ARBA" id="ARBA00022475"/>
    </source>
</evidence>
<evidence type="ECO:0000256" key="6">
    <source>
        <dbReference type="ARBA" id="ARBA00022989"/>
    </source>
</evidence>
<feature type="transmembrane region" description="Helical" evidence="8">
    <location>
        <begin position="208"/>
        <end position="229"/>
    </location>
</feature>
<dbReference type="RefSeq" id="WP_094279529.1">
    <property type="nucleotide sequence ID" value="NZ_JBLWZI010000017.1"/>
</dbReference>
<feature type="transmembrane region" description="Helical" evidence="8">
    <location>
        <begin position="178"/>
        <end position="196"/>
    </location>
</feature>
<feature type="transmembrane region" description="Helical" evidence="8">
    <location>
        <begin position="241"/>
        <end position="260"/>
    </location>
</feature>
<feature type="transmembrane region" description="Helical" evidence="8">
    <location>
        <begin position="5"/>
        <end position="22"/>
    </location>
</feature>
<evidence type="ECO:0000256" key="8">
    <source>
        <dbReference type="SAM" id="Phobius"/>
    </source>
</evidence>
<organism evidence="9 11">
    <name type="scientific">Oceanimonas baumannii</name>
    <dbReference type="NCBI Taxonomy" id="129578"/>
    <lineage>
        <taxon>Bacteria</taxon>
        <taxon>Pseudomonadati</taxon>
        <taxon>Pseudomonadota</taxon>
        <taxon>Gammaproteobacteria</taxon>
        <taxon>Aeromonadales</taxon>
        <taxon>Aeromonadaceae</taxon>
        <taxon>Oceanimonas</taxon>
    </lineage>
</organism>
<dbReference type="AlphaFoldDB" id="A0A235C9J7"/>
<dbReference type="EMBL" id="SODO01000017">
    <property type="protein sequence ID" value="TDW55804.1"/>
    <property type="molecule type" value="Genomic_DNA"/>
</dbReference>
<evidence type="ECO:0000313" key="9">
    <source>
        <dbReference type="EMBL" id="OYD21311.1"/>
    </source>
</evidence>
<feature type="transmembrane region" description="Helical" evidence="8">
    <location>
        <begin position="98"/>
        <end position="120"/>
    </location>
</feature>
<keyword evidence="4" id="KW-1003">Cell membrane</keyword>
<feature type="transmembrane region" description="Helical" evidence="8">
    <location>
        <begin position="266"/>
        <end position="284"/>
    </location>
</feature>
<sequence>MARGVALSVFSSVLFALLYYYASLMTPMNGEVVFGWRMLLTMPCLGLFLLYSGDWRLVTALFTQLKTRPVMWIGLPLSSALMAVQLWIFMWAPINGRGLAVSLGYFMMPLVLVLVGRFLYQERPTRLQWLAVACAALGVGNELWHAGGVSWETMVVAIGYPLYFVWRRWLGNDNLGGLWCDMLLMLPVAAWFVFATDSPMAAFDERPLLYLLVLGLGMISALALACYILASRRLPFSLFGLLGYVEPVLLVVVSLVLGETIVGKEWVTFIAIWTAVALLILEGVRKMLAFRRYPFRQSAHHQAPGSHGS</sequence>